<evidence type="ECO:0000256" key="1">
    <source>
        <dbReference type="ARBA" id="ARBA00004123"/>
    </source>
</evidence>
<accession>A0AAF0Y8Y4</accession>
<proteinExistence type="inferred from homology"/>
<evidence type="ECO:0000256" key="11">
    <source>
        <dbReference type="ARBA" id="ARBA00022840"/>
    </source>
</evidence>
<evidence type="ECO:0000256" key="3">
    <source>
        <dbReference type="ARBA" id="ARBA00005240"/>
    </source>
</evidence>
<dbReference type="InterPro" id="IPR016194">
    <property type="entry name" value="SPOC-like_C_dom_sf"/>
</dbReference>
<comment type="similarity">
    <text evidence="3">Belongs to the ku70 family.</text>
</comment>
<evidence type="ECO:0000256" key="8">
    <source>
        <dbReference type="ARBA" id="ARBA00022763"/>
    </source>
</evidence>
<reference evidence="20" key="1">
    <citation type="submission" date="2023-10" db="EMBL/GenBank/DDBJ databases">
        <authorList>
            <person name="Noh H."/>
        </authorList>
    </citation>
    <scope>NUCLEOTIDE SEQUENCE</scope>
    <source>
        <strain evidence="20">DUCC4014</strain>
    </source>
</reference>
<dbReference type="PANTHER" id="PTHR12604:SF2">
    <property type="entry name" value="X-RAY REPAIR CROSS-COMPLEMENTING PROTEIN 6"/>
    <property type="match status" value="1"/>
</dbReference>
<evidence type="ECO:0000256" key="4">
    <source>
        <dbReference type="ARBA" id="ARBA00012551"/>
    </source>
</evidence>
<organism evidence="20 21">
    <name type="scientific">Vanrija pseudolonga</name>
    <dbReference type="NCBI Taxonomy" id="143232"/>
    <lineage>
        <taxon>Eukaryota</taxon>
        <taxon>Fungi</taxon>
        <taxon>Dikarya</taxon>
        <taxon>Basidiomycota</taxon>
        <taxon>Agaricomycotina</taxon>
        <taxon>Tremellomycetes</taxon>
        <taxon>Trichosporonales</taxon>
        <taxon>Trichosporonaceae</taxon>
        <taxon>Vanrija</taxon>
    </lineage>
</organism>
<dbReference type="InterPro" id="IPR005161">
    <property type="entry name" value="Ku_N"/>
</dbReference>
<dbReference type="AlphaFoldDB" id="A0AAF0Y8Y4"/>
<name>A0AAF0Y8Y4_9TREE</name>
<evidence type="ECO:0000256" key="16">
    <source>
        <dbReference type="ARBA" id="ARBA00023242"/>
    </source>
</evidence>
<dbReference type="SUPFAM" id="SSF100939">
    <property type="entry name" value="SPOC domain-like"/>
    <property type="match status" value="1"/>
</dbReference>
<keyword evidence="16" id="KW-0539">Nucleus</keyword>
<dbReference type="GO" id="GO:0003690">
    <property type="term" value="F:double-stranded DNA binding"/>
    <property type="evidence" value="ECO:0007669"/>
    <property type="project" value="TreeGrafter"/>
</dbReference>
<dbReference type="GeneID" id="87809017"/>
<dbReference type="PIRSF" id="PIRSF003033">
    <property type="entry name" value="Ku70"/>
    <property type="match status" value="1"/>
</dbReference>
<evidence type="ECO:0000313" key="21">
    <source>
        <dbReference type="Proteomes" id="UP000827549"/>
    </source>
</evidence>
<evidence type="ECO:0000256" key="17">
    <source>
        <dbReference type="ARBA" id="ARBA00031811"/>
    </source>
</evidence>
<keyword evidence="11" id="KW-0067">ATP-binding</keyword>
<dbReference type="GO" id="GO:0000723">
    <property type="term" value="P:telomere maintenance"/>
    <property type="evidence" value="ECO:0007669"/>
    <property type="project" value="InterPro"/>
</dbReference>
<dbReference type="CDD" id="cd00788">
    <property type="entry name" value="KU70"/>
    <property type="match status" value="1"/>
</dbReference>
<dbReference type="Pfam" id="PF02735">
    <property type="entry name" value="Ku"/>
    <property type="match status" value="1"/>
</dbReference>
<feature type="domain" description="Ku" evidence="19">
    <location>
        <begin position="418"/>
        <end position="573"/>
    </location>
</feature>
<comment type="subcellular location">
    <subcellularLocation>
        <location evidence="2">Chromosome</location>
        <location evidence="2">Telomere</location>
    </subcellularLocation>
    <subcellularLocation>
        <location evidence="1">Nucleus</location>
    </subcellularLocation>
</comment>
<dbReference type="Gene3D" id="1.10.1600.10">
    <property type="match status" value="1"/>
</dbReference>
<dbReference type="Gene3D" id="3.40.50.410">
    <property type="entry name" value="von Willebrand factor, type A domain"/>
    <property type="match status" value="1"/>
</dbReference>
<dbReference type="SMART" id="SM00559">
    <property type="entry name" value="Ku78"/>
    <property type="match status" value="1"/>
</dbReference>
<dbReference type="Pfam" id="PF03731">
    <property type="entry name" value="Ku_N"/>
    <property type="match status" value="1"/>
</dbReference>
<dbReference type="InterPro" id="IPR036465">
    <property type="entry name" value="vWFA_dom_sf"/>
</dbReference>
<evidence type="ECO:0000256" key="10">
    <source>
        <dbReference type="ARBA" id="ARBA00022806"/>
    </source>
</evidence>
<keyword evidence="6" id="KW-0158">Chromosome</keyword>
<dbReference type="GO" id="GO:0006310">
    <property type="term" value="P:DNA recombination"/>
    <property type="evidence" value="ECO:0007669"/>
    <property type="project" value="UniProtKB-KW"/>
</dbReference>
<keyword evidence="7" id="KW-0547">Nucleotide-binding</keyword>
<evidence type="ECO:0000313" key="20">
    <source>
        <dbReference type="EMBL" id="WOO82295.1"/>
    </source>
</evidence>
<dbReference type="Gene3D" id="2.40.290.10">
    <property type="match status" value="1"/>
</dbReference>
<evidence type="ECO:0000256" key="18">
    <source>
        <dbReference type="SAM" id="MobiDB-lite"/>
    </source>
</evidence>
<evidence type="ECO:0000256" key="9">
    <source>
        <dbReference type="ARBA" id="ARBA00022801"/>
    </source>
</evidence>
<dbReference type="SUPFAM" id="SSF68906">
    <property type="entry name" value="SAP domain"/>
    <property type="match status" value="1"/>
</dbReference>
<dbReference type="GO" id="GO:0003684">
    <property type="term" value="F:damaged DNA binding"/>
    <property type="evidence" value="ECO:0007669"/>
    <property type="project" value="InterPro"/>
</dbReference>
<dbReference type="EC" id="3.6.4.12" evidence="4"/>
<evidence type="ECO:0000256" key="13">
    <source>
        <dbReference type="ARBA" id="ARBA00023125"/>
    </source>
</evidence>
<keyword evidence="15" id="KW-0234">DNA repair</keyword>
<dbReference type="GO" id="GO:0006303">
    <property type="term" value="P:double-strand break repair via nonhomologous end joining"/>
    <property type="evidence" value="ECO:0007669"/>
    <property type="project" value="InterPro"/>
</dbReference>
<evidence type="ECO:0000256" key="14">
    <source>
        <dbReference type="ARBA" id="ARBA00023172"/>
    </source>
</evidence>
<keyword evidence="9" id="KW-0378">Hydrolase</keyword>
<keyword evidence="10 20" id="KW-0347">Helicase</keyword>
<keyword evidence="12" id="KW-0779">Telomere</keyword>
<keyword evidence="8" id="KW-0227">DNA damage</keyword>
<evidence type="ECO:0000256" key="7">
    <source>
        <dbReference type="ARBA" id="ARBA00022741"/>
    </source>
</evidence>
<dbReference type="GO" id="GO:0016787">
    <property type="term" value="F:hydrolase activity"/>
    <property type="evidence" value="ECO:0007669"/>
    <property type="project" value="UniProtKB-KW"/>
</dbReference>
<protein>
    <recommendedName>
        <fullName evidence="5">ATP-dependent DNA helicase II subunit 1</fullName>
        <ecNumber evidence="4">3.6.4.12</ecNumber>
    </recommendedName>
    <alternativeName>
        <fullName evidence="17">ATP-dependent DNA helicase II subunit Ku70</fullName>
    </alternativeName>
</protein>
<dbReference type="GO" id="GO:0042162">
    <property type="term" value="F:telomeric DNA binding"/>
    <property type="evidence" value="ECO:0007669"/>
    <property type="project" value="InterPro"/>
</dbReference>
<evidence type="ECO:0000256" key="12">
    <source>
        <dbReference type="ARBA" id="ARBA00022895"/>
    </source>
</evidence>
<evidence type="ECO:0000259" key="19">
    <source>
        <dbReference type="SMART" id="SM00559"/>
    </source>
</evidence>
<dbReference type="InterPro" id="IPR047087">
    <property type="entry name" value="KU70_core_dom"/>
</dbReference>
<feature type="region of interest" description="Disordered" evidence="18">
    <location>
        <begin position="400"/>
        <end position="423"/>
    </location>
</feature>
<dbReference type="GO" id="GO:0043564">
    <property type="term" value="C:Ku70:Ku80 complex"/>
    <property type="evidence" value="ECO:0007669"/>
    <property type="project" value="InterPro"/>
</dbReference>
<dbReference type="SUPFAM" id="SSF53300">
    <property type="entry name" value="vWA-like"/>
    <property type="match status" value="1"/>
</dbReference>
<dbReference type="GO" id="GO:0005524">
    <property type="term" value="F:ATP binding"/>
    <property type="evidence" value="ECO:0007669"/>
    <property type="project" value="UniProtKB-KW"/>
</dbReference>
<dbReference type="Pfam" id="PF03730">
    <property type="entry name" value="Ku_C"/>
    <property type="match status" value="1"/>
</dbReference>
<evidence type="ECO:0000256" key="2">
    <source>
        <dbReference type="ARBA" id="ARBA00004574"/>
    </source>
</evidence>
<dbReference type="InterPro" id="IPR036361">
    <property type="entry name" value="SAP_dom_sf"/>
</dbReference>
<dbReference type="Proteomes" id="UP000827549">
    <property type="component" value="Chromosome 4"/>
</dbReference>
<dbReference type="PANTHER" id="PTHR12604">
    <property type="entry name" value="KU AUTOANTIGEN DNA HELICASE"/>
    <property type="match status" value="1"/>
</dbReference>
<dbReference type="InterPro" id="IPR006164">
    <property type="entry name" value="DNA_bd_Ku70/Ku80"/>
</dbReference>
<gene>
    <name evidence="20" type="primary">KU70_1</name>
    <name evidence="20" type="ORF">LOC62_04G005789</name>
</gene>
<keyword evidence="13" id="KW-0238">DNA-binding</keyword>
<keyword evidence="14" id="KW-0233">DNA recombination</keyword>
<dbReference type="EMBL" id="CP086717">
    <property type="protein sequence ID" value="WOO82295.1"/>
    <property type="molecule type" value="Genomic_DNA"/>
</dbReference>
<evidence type="ECO:0000256" key="5">
    <source>
        <dbReference type="ARBA" id="ARBA00021796"/>
    </source>
</evidence>
<dbReference type="GO" id="GO:0000781">
    <property type="term" value="C:chromosome, telomeric region"/>
    <property type="evidence" value="ECO:0007669"/>
    <property type="project" value="UniProtKB-SubCell"/>
</dbReference>
<dbReference type="Gene3D" id="1.10.720.30">
    <property type="entry name" value="SAP domain"/>
    <property type="match status" value="1"/>
</dbReference>
<dbReference type="GO" id="GO:0003678">
    <property type="term" value="F:DNA helicase activity"/>
    <property type="evidence" value="ECO:0007669"/>
    <property type="project" value="UniProtKB-EC"/>
</dbReference>
<sequence>MSSYYGDGARSAPAWDTLDAGYDDEVIDQSDYQFANRDHILFAIDGSESMHTPMPDERNSAGVIRGKSALHQALEAVVRSERNKVVTGPADSVGLLLYNLDPEKVPASPHGTYKPGTYVVQAVRQINPSDIKRLVKLLQTANEQYDEQEDSDEPTVEPPILRKTFPPCAPKNELNIADVLSTCNFLFRDGGTKLAGNKRVLIVTDNDDPPGSENRAPARTVCSDLEAYGVSIGPFFVSRTGHKFDPDKYWNDILGRDASDDIADQAADGLEMLSDMMCDLVIRQAPKRKQFSIPLKFGGREGDIVIGVSGYSLVSEQKKGQPKLVRMRGQTVEEVAIKTVYTSAETGGDLAENQITQAFQFGDESKVKNILEPNWWESDEHQRQQEIYAEELLKLERARRDRGDDGDEEMDDTVAAPDTLPNGRPRVVARTRLQFSDNEIKELRSLGIEPQIKILGFQSPESLRLEDNVKHSFFIYPDENVGAKVRTSLTYQMYTGSTRTFTALLQSCVKLNRHALALCRFRINSTPEMCALIPQEETFTKEGAQEDPPGFHVIVLPFIDDIRDPPKAYTDNLTATDDQTKEMEKLMRKLRFKSRKYVSDAYPNPALAYHQEQLQALAFEEDFDTEQFEDRALPKYKGIHTAAGAIMSKWKQLIDDDERSRIILATKGPVKRAVVEIDKDDLADVEGAWKKGSLDKLKVQELKDYAKFNKISLVNRSKKADIIDAIQDHLDSNPPGGAKKSKS</sequence>
<dbReference type="RefSeq" id="XP_062628327.1">
    <property type="nucleotide sequence ID" value="XM_062772343.1"/>
</dbReference>
<dbReference type="InterPro" id="IPR006165">
    <property type="entry name" value="Ku70"/>
</dbReference>
<dbReference type="InterPro" id="IPR005160">
    <property type="entry name" value="Ku_C"/>
</dbReference>
<evidence type="ECO:0000256" key="15">
    <source>
        <dbReference type="ARBA" id="ARBA00023204"/>
    </source>
</evidence>
<keyword evidence="21" id="KW-1185">Reference proteome</keyword>
<evidence type="ECO:0000256" key="6">
    <source>
        <dbReference type="ARBA" id="ARBA00022454"/>
    </source>
</evidence>